<sequence>MPLYTVSYKTPLSEDQRDALAAAITKTHSTLFTTPTLFVNVHFEDVTTGHESKRYVAGKRKTSNNIVAQVRPGPSRPRSSYDELCNAINDEWNRIVPEEKLDAVFVMSSIVAGWEQGLSLPEAGKDKEWIKENMKEFERRADAGDEAMMDMVEEIKKRKLN</sequence>
<dbReference type="EMBL" id="ML978757">
    <property type="protein sequence ID" value="KAF2083804.1"/>
    <property type="molecule type" value="Genomic_DNA"/>
</dbReference>
<dbReference type="Gene3D" id="3.30.429.10">
    <property type="entry name" value="Macrophage Migration Inhibitory Factor"/>
    <property type="match status" value="1"/>
</dbReference>
<dbReference type="OrthoDB" id="9981319at2759"/>
<evidence type="ECO:0000313" key="3">
    <source>
        <dbReference type="Proteomes" id="UP000799776"/>
    </source>
</evidence>
<evidence type="ECO:0000313" key="2">
    <source>
        <dbReference type="EMBL" id="KAF2083804.1"/>
    </source>
</evidence>
<reference evidence="2" key="1">
    <citation type="journal article" date="2020" name="Stud. Mycol.">
        <title>101 Dothideomycetes genomes: a test case for predicting lifestyles and emergence of pathogens.</title>
        <authorList>
            <person name="Haridas S."/>
            <person name="Albert R."/>
            <person name="Binder M."/>
            <person name="Bloem J."/>
            <person name="Labutti K."/>
            <person name="Salamov A."/>
            <person name="Andreopoulos B."/>
            <person name="Baker S."/>
            <person name="Barry K."/>
            <person name="Bills G."/>
            <person name="Bluhm B."/>
            <person name="Cannon C."/>
            <person name="Castanera R."/>
            <person name="Culley D."/>
            <person name="Daum C."/>
            <person name="Ezra D."/>
            <person name="Gonzalez J."/>
            <person name="Henrissat B."/>
            <person name="Kuo A."/>
            <person name="Liang C."/>
            <person name="Lipzen A."/>
            <person name="Lutzoni F."/>
            <person name="Magnuson J."/>
            <person name="Mondo S."/>
            <person name="Nolan M."/>
            <person name="Ohm R."/>
            <person name="Pangilinan J."/>
            <person name="Park H.-J."/>
            <person name="Ramirez L."/>
            <person name="Alfaro M."/>
            <person name="Sun H."/>
            <person name="Tritt A."/>
            <person name="Yoshinaga Y."/>
            <person name="Zwiers L.-H."/>
            <person name="Turgeon B."/>
            <person name="Goodwin S."/>
            <person name="Spatafora J."/>
            <person name="Crous P."/>
            <person name="Grigoriev I."/>
        </authorList>
    </citation>
    <scope>NUCLEOTIDE SEQUENCE</scope>
    <source>
        <strain evidence="2">CBS 121410</strain>
    </source>
</reference>
<feature type="domain" description="Tautomerase cis-CaaD-like" evidence="1">
    <location>
        <begin position="1"/>
        <end position="133"/>
    </location>
</feature>
<keyword evidence="3" id="KW-1185">Reference proteome</keyword>
<name>A0A9P4LU67_9PEZI</name>
<dbReference type="InterPro" id="IPR014347">
    <property type="entry name" value="Tautomerase/MIF_sf"/>
</dbReference>
<evidence type="ECO:0000259" key="1">
    <source>
        <dbReference type="Pfam" id="PF14832"/>
    </source>
</evidence>
<proteinExistence type="predicted"/>
<comment type="caution">
    <text evidence="2">The sequence shown here is derived from an EMBL/GenBank/DDBJ whole genome shotgun (WGS) entry which is preliminary data.</text>
</comment>
<dbReference type="Pfam" id="PF14832">
    <property type="entry name" value="Tautomerase_3"/>
    <property type="match status" value="1"/>
</dbReference>
<gene>
    <name evidence="2" type="ORF">K490DRAFT_69452</name>
</gene>
<dbReference type="InterPro" id="IPR028116">
    <property type="entry name" value="Cis-CaaD-like"/>
</dbReference>
<organism evidence="2 3">
    <name type="scientific">Saccharata proteae CBS 121410</name>
    <dbReference type="NCBI Taxonomy" id="1314787"/>
    <lineage>
        <taxon>Eukaryota</taxon>
        <taxon>Fungi</taxon>
        <taxon>Dikarya</taxon>
        <taxon>Ascomycota</taxon>
        <taxon>Pezizomycotina</taxon>
        <taxon>Dothideomycetes</taxon>
        <taxon>Dothideomycetes incertae sedis</taxon>
        <taxon>Botryosphaeriales</taxon>
        <taxon>Saccharataceae</taxon>
        <taxon>Saccharata</taxon>
    </lineage>
</organism>
<accession>A0A9P4LU67</accession>
<protein>
    <recommendedName>
        <fullName evidence="1">Tautomerase cis-CaaD-like domain-containing protein</fullName>
    </recommendedName>
</protein>
<dbReference type="Proteomes" id="UP000799776">
    <property type="component" value="Unassembled WGS sequence"/>
</dbReference>
<dbReference type="AlphaFoldDB" id="A0A9P4LU67"/>